<evidence type="ECO:0000256" key="2">
    <source>
        <dbReference type="ARBA" id="ARBA00022670"/>
    </source>
</evidence>
<evidence type="ECO:0000256" key="4">
    <source>
        <dbReference type="ARBA" id="ARBA00022825"/>
    </source>
</evidence>
<keyword evidence="5" id="KW-1015">Disulfide bond</keyword>
<keyword evidence="7" id="KW-0472">Membrane</keyword>
<dbReference type="EMBL" id="KQ971322">
    <property type="protein sequence ID" value="EEZ99970.2"/>
    <property type="molecule type" value="Genomic_DNA"/>
</dbReference>
<dbReference type="KEGG" id="tca:103312383"/>
<dbReference type="PANTHER" id="PTHR24276">
    <property type="entry name" value="POLYSERASE-RELATED"/>
    <property type="match status" value="1"/>
</dbReference>
<dbReference type="InterPro" id="IPR043504">
    <property type="entry name" value="Peptidase_S1_PA_chymotrypsin"/>
</dbReference>
<evidence type="ECO:0000256" key="7">
    <source>
        <dbReference type="SAM" id="Phobius"/>
    </source>
</evidence>
<sequence length="264" mass="29972">MLSTKILIILVIILFASPFTCACDENEFKFMVQLITLDFENNQRDCAGSYIAEKYILTAAHCVNNTKEIHIVDNDENQLKSLILDSNKASVIHEKFCENKEKHRLDNDIALIHLNDNQVAQIKRNIALRTISVSYDYDISEKTELYVLGWGTSDPNAVNDKLEKKSVRKKNCEEEINDESVVCTHKDNVYKGDSGGPLIADDKQIGIVSGGVEESILYTFLPYYKSWIAKNVEGPETDKNSSTEHVIIAVTMILCLMYINFIYF</sequence>
<keyword evidence="11" id="KW-1185">Reference proteome</keyword>
<dbReference type="SUPFAM" id="SSF50494">
    <property type="entry name" value="Trypsin-like serine proteases"/>
    <property type="match status" value="1"/>
</dbReference>
<evidence type="ECO:0000259" key="9">
    <source>
        <dbReference type="PROSITE" id="PS50240"/>
    </source>
</evidence>
<reference evidence="10 11" key="2">
    <citation type="journal article" date="2010" name="Nucleic Acids Res.">
        <title>BeetleBase in 2010: revisions to provide comprehensive genomic information for Tribolium castaneum.</title>
        <authorList>
            <person name="Kim H.S."/>
            <person name="Murphy T."/>
            <person name="Xia J."/>
            <person name="Caragea D."/>
            <person name="Park Y."/>
            <person name="Beeman R.W."/>
            <person name="Lorenzen M.D."/>
            <person name="Butcher S."/>
            <person name="Manak J.R."/>
            <person name="Brown S.J."/>
        </authorList>
    </citation>
    <scope>GENOME REANNOTATION</scope>
    <source>
        <strain evidence="10 11">Georgia GA2</strain>
    </source>
</reference>
<dbReference type="PANTHER" id="PTHR24276:SF98">
    <property type="entry name" value="FI18310P1-RELATED"/>
    <property type="match status" value="1"/>
</dbReference>
<dbReference type="InterPro" id="IPR018114">
    <property type="entry name" value="TRYPSIN_HIS"/>
</dbReference>
<keyword evidence="3 6" id="KW-0378">Hydrolase</keyword>
<reference evidence="10 11" key="1">
    <citation type="journal article" date="2008" name="Nature">
        <title>The genome of the model beetle and pest Tribolium castaneum.</title>
        <authorList>
            <consortium name="Tribolium Genome Sequencing Consortium"/>
            <person name="Richards S."/>
            <person name="Gibbs R.A."/>
            <person name="Weinstock G.M."/>
            <person name="Brown S.J."/>
            <person name="Denell R."/>
            <person name="Beeman R.W."/>
            <person name="Gibbs R."/>
            <person name="Beeman R.W."/>
            <person name="Brown S.J."/>
            <person name="Bucher G."/>
            <person name="Friedrich M."/>
            <person name="Grimmelikhuijzen C.J."/>
            <person name="Klingler M."/>
            <person name="Lorenzen M."/>
            <person name="Richards S."/>
            <person name="Roth S."/>
            <person name="Schroder R."/>
            <person name="Tautz D."/>
            <person name="Zdobnov E.M."/>
            <person name="Muzny D."/>
            <person name="Gibbs R.A."/>
            <person name="Weinstock G.M."/>
            <person name="Attaway T."/>
            <person name="Bell S."/>
            <person name="Buhay C.J."/>
            <person name="Chandrabose M.N."/>
            <person name="Chavez D."/>
            <person name="Clerk-Blankenburg K.P."/>
            <person name="Cree A."/>
            <person name="Dao M."/>
            <person name="Davis C."/>
            <person name="Chacko J."/>
            <person name="Dinh H."/>
            <person name="Dugan-Rocha S."/>
            <person name="Fowler G."/>
            <person name="Garner T.T."/>
            <person name="Garnes J."/>
            <person name="Gnirke A."/>
            <person name="Hawes A."/>
            <person name="Hernandez J."/>
            <person name="Hines S."/>
            <person name="Holder M."/>
            <person name="Hume J."/>
            <person name="Jhangiani S.N."/>
            <person name="Joshi V."/>
            <person name="Khan Z.M."/>
            <person name="Jackson L."/>
            <person name="Kovar C."/>
            <person name="Kowis A."/>
            <person name="Lee S."/>
            <person name="Lewis L.R."/>
            <person name="Margolis J."/>
            <person name="Morgan M."/>
            <person name="Nazareth L.V."/>
            <person name="Nguyen N."/>
            <person name="Okwuonu G."/>
            <person name="Parker D."/>
            <person name="Richards S."/>
            <person name="Ruiz S.J."/>
            <person name="Santibanez J."/>
            <person name="Savard J."/>
            <person name="Scherer S.E."/>
            <person name="Schneider B."/>
            <person name="Sodergren E."/>
            <person name="Tautz D."/>
            <person name="Vattahil S."/>
            <person name="Villasana D."/>
            <person name="White C.S."/>
            <person name="Wright R."/>
            <person name="Park Y."/>
            <person name="Beeman R.W."/>
            <person name="Lord J."/>
            <person name="Oppert B."/>
            <person name="Lorenzen M."/>
            <person name="Brown S."/>
            <person name="Wang L."/>
            <person name="Savard J."/>
            <person name="Tautz D."/>
            <person name="Richards S."/>
            <person name="Weinstock G."/>
            <person name="Gibbs R.A."/>
            <person name="Liu Y."/>
            <person name="Worley K."/>
            <person name="Weinstock G."/>
            <person name="Elsik C.G."/>
            <person name="Reese J.T."/>
            <person name="Elhaik E."/>
            <person name="Landan G."/>
            <person name="Graur D."/>
            <person name="Arensburger P."/>
            <person name="Atkinson P."/>
            <person name="Beeman R.W."/>
            <person name="Beidler J."/>
            <person name="Brown S.J."/>
            <person name="Demuth J.P."/>
            <person name="Drury D.W."/>
            <person name="Du Y.Z."/>
            <person name="Fujiwara H."/>
            <person name="Lorenzen M."/>
            <person name="Maselli V."/>
            <person name="Osanai M."/>
            <person name="Park Y."/>
            <person name="Robertson H.M."/>
            <person name="Tu Z."/>
            <person name="Wang J.J."/>
            <person name="Wang S."/>
            <person name="Richards S."/>
            <person name="Song H."/>
            <person name="Zhang L."/>
            <person name="Sodergren E."/>
            <person name="Werner D."/>
            <person name="Stanke M."/>
            <person name="Morgenstern B."/>
            <person name="Solovyev V."/>
            <person name="Kosarev P."/>
            <person name="Brown G."/>
            <person name="Chen H.C."/>
            <person name="Ermolaeva O."/>
            <person name="Hlavina W."/>
            <person name="Kapustin Y."/>
            <person name="Kiryutin B."/>
            <person name="Kitts P."/>
            <person name="Maglott D."/>
            <person name="Pruitt K."/>
            <person name="Sapojnikov V."/>
            <person name="Souvorov A."/>
            <person name="Mackey A.J."/>
            <person name="Waterhouse R.M."/>
            <person name="Wyder S."/>
            <person name="Zdobnov E.M."/>
            <person name="Zdobnov E.M."/>
            <person name="Wyder S."/>
            <person name="Kriventseva E.V."/>
            <person name="Kadowaki T."/>
            <person name="Bork P."/>
            <person name="Aranda M."/>
            <person name="Bao R."/>
            <person name="Beermann A."/>
            <person name="Berns N."/>
            <person name="Bolognesi R."/>
            <person name="Bonneton F."/>
            <person name="Bopp D."/>
            <person name="Brown S.J."/>
            <person name="Bucher G."/>
            <person name="Butts T."/>
            <person name="Chaumot A."/>
            <person name="Denell R.E."/>
            <person name="Ferrier D.E."/>
            <person name="Friedrich M."/>
            <person name="Gordon C.M."/>
            <person name="Jindra M."/>
            <person name="Klingler M."/>
            <person name="Lan Q."/>
            <person name="Lattorff H.M."/>
            <person name="Laudet V."/>
            <person name="von Levetsow C."/>
            <person name="Liu Z."/>
            <person name="Lutz R."/>
            <person name="Lynch J.A."/>
            <person name="da Fonseca R.N."/>
            <person name="Posnien N."/>
            <person name="Reuter R."/>
            <person name="Roth S."/>
            <person name="Savard J."/>
            <person name="Schinko J.B."/>
            <person name="Schmitt C."/>
            <person name="Schoppmeier M."/>
            <person name="Schroder R."/>
            <person name="Shippy T.D."/>
            <person name="Simonnet F."/>
            <person name="Marques-Souza H."/>
            <person name="Tautz D."/>
            <person name="Tomoyasu Y."/>
            <person name="Trauner J."/>
            <person name="Van der Zee M."/>
            <person name="Vervoort M."/>
            <person name="Wittkopp N."/>
            <person name="Wimmer E.A."/>
            <person name="Yang X."/>
            <person name="Jones A.K."/>
            <person name="Sattelle D.B."/>
            <person name="Ebert P.R."/>
            <person name="Nelson D."/>
            <person name="Scott J.G."/>
            <person name="Beeman R.W."/>
            <person name="Muthukrishnan S."/>
            <person name="Kramer K.J."/>
            <person name="Arakane Y."/>
            <person name="Beeman R.W."/>
            <person name="Zhu Q."/>
            <person name="Hogenkamp D."/>
            <person name="Dixit R."/>
            <person name="Oppert B."/>
            <person name="Jiang H."/>
            <person name="Zou Z."/>
            <person name="Marshall J."/>
            <person name="Elpidina E."/>
            <person name="Vinokurov K."/>
            <person name="Oppert C."/>
            <person name="Zou Z."/>
            <person name="Evans J."/>
            <person name="Lu Z."/>
            <person name="Zhao P."/>
            <person name="Sumathipala N."/>
            <person name="Altincicek B."/>
            <person name="Vilcinskas A."/>
            <person name="Williams M."/>
            <person name="Hultmark D."/>
            <person name="Hetru C."/>
            <person name="Jiang H."/>
            <person name="Grimmelikhuijzen C.J."/>
            <person name="Hauser F."/>
            <person name="Cazzamali G."/>
            <person name="Williamson M."/>
            <person name="Park Y."/>
            <person name="Li B."/>
            <person name="Tanaka Y."/>
            <person name="Predel R."/>
            <person name="Neupert S."/>
            <person name="Schachtner J."/>
            <person name="Verleyen P."/>
            <person name="Raible F."/>
            <person name="Bork P."/>
            <person name="Friedrich M."/>
            <person name="Walden K.K."/>
            <person name="Robertson H.M."/>
            <person name="Angeli S."/>
            <person name="Foret S."/>
            <person name="Bucher G."/>
            <person name="Schuetz S."/>
            <person name="Maleszka R."/>
            <person name="Wimmer E.A."/>
            <person name="Beeman R.W."/>
            <person name="Lorenzen M."/>
            <person name="Tomoyasu Y."/>
            <person name="Miller S.C."/>
            <person name="Grossmann D."/>
            <person name="Bucher G."/>
        </authorList>
    </citation>
    <scope>NUCLEOTIDE SEQUENCE [LARGE SCALE GENOMIC DNA]</scope>
    <source>
        <strain evidence="10 11">Georgia GA2</strain>
    </source>
</reference>
<keyword evidence="2 6" id="KW-0645">Protease</keyword>
<keyword evidence="4 6" id="KW-0720">Serine protease</keyword>
<dbReference type="AlphaFoldDB" id="D6WDH8"/>
<dbReference type="STRING" id="7070.D6WDH8"/>
<dbReference type="InterPro" id="IPR050430">
    <property type="entry name" value="Peptidase_S1"/>
</dbReference>
<dbReference type="Pfam" id="PF00089">
    <property type="entry name" value="Trypsin"/>
    <property type="match status" value="1"/>
</dbReference>
<proteinExistence type="inferred from homology"/>
<dbReference type="Gene3D" id="2.40.10.10">
    <property type="entry name" value="Trypsin-like serine proteases"/>
    <property type="match status" value="1"/>
</dbReference>
<keyword evidence="7" id="KW-0812">Transmembrane</keyword>
<accession>D6WDH8</accession>
<dbReference type="GO" id="GO:0004252">
    <property type="term" value="F:serine-type endopeptidase activity"/>
    <property type="evidence" value="ECO:0007669"/>
    <property type="project" value="InterPro"/>
</dbReference>
<name>D6WDH8_TRICA</name>
<dbReference type="GO" id="GO:0006508">
    <property type="term" value="P:proteolysis"/>
    <property type="evidence" value="ECO:0007669"/>
    <property type="project" value="UniProtKB-KW"/>
</dbReference>
<dbReference type="OMA" id="HESQICT"/>
<comment type="similarity">
    <text evidence="1">Belongs to the peptidase S1 family.</text>
</comment>
<dbReference type="HOGENOM" id="CLU_913170_0_0_1"/>
<evidence type="ECO:0000256" key="5">
    <source>
        <dbReference type="ARBA" id="ARBA00023157"/>
    </source>
</evidence>
<organism evidence="10 11">
    <name type="scientific">Tribolium castaneum</name>
    <name type="common">Red flour beetle</name>
    <dbReference type="NCBI Taxonomy" id="7070"/>
    <lineage>
        <taxon>Eukaryota</taxon>
        <taxon>Metazoa</taxon>
        <taxon>Ecdysozoa</taxon>
        <taxon>Arthropoda</taxon>
        <taxon>Hexapoda</taxon>
        <taxon>Insecta</taxon>
        <taxon>Pterygota</taxon>
        <taxon>Neoptera</taxon>
        <taxon>Endopterygota</taxon>
        <taxon>Coleoptera</taxon>
        <taxon>Polyphaga</taxon>
        <taxon>Cucujiformia</taxon>
        <taxon>Tenebrionidae</taxon>
        <taxon>Tenebrionidae incertae sedis</taxon>
        <taxon>Tribolium</taxon>
    </lineage>
</organism>
<dbReference type="OrthoDB" id="6755574at2759"/>
<dbReference type="eggNOG" id="KOG3627">
    <property type="taxonomic scope" value="Eukaryota"/>
</dbReference>
<keyword evidence="8" id="KW-0732">Signal</keyword>
<dbReference type="InterPro" id="IPR033116">
    <property type="entry name" value="TRYPSIN_SER"/>
</dbReference>
<evidence type="ECO:0000313" key="10">
    <source>
        <dbReference type="EMBL" id="EEZ99970.2"/>
    </source>
</evidence>
<dbReference type="InterPro" id="IPR009003">
    <property type="entry name" value="Peptidase_S1_PA"/>
</dbReference>
<evidence type="ECO:0000256" key="6">
    <source>
        <dbReference type="RuleBase" id="RU363034"/>
    </source>
</evidence>
<keyword evidence="7" id="KW-1133">Transmembrane helix</keyword>
<dbReference type="GO" id="GO:0045087">
    <property type="term" value="P:innate immune response"/>
    <property type="evidence" value="ECO:0000318"/>
    <property type="project" value="GO_Central"/>
</dbReference>
<evidence type="ECO:0000313" key="11">
    <source>
        <dbReference type="Proteomes" id="UP000007266"/>
    </source>
</evidence>
<protein>
    <submittedName>
        <fullName evidence="10">Trypsin iota-like Protein</fullName>
    </submittedName>
</protein>
<dbReference type="InterPro" id="IPR001254">
    <property type="entry name" value="Trypsin_dom"/>
</dbReference>
<dbReference type="PROSITE" id="PS00135">
    <property type="entry name" value="TRYPSIN_SER"/>
    <property type="match status" value="1"/>
</dbReference>
<dbReference type="SMART" id="SM00020">
    <property type="entry name" value="Tryp_SPc"/>
    <property type="match status" value="1"/>
</dbReference>
<feature type="domain" description="Peptidase S1" evidence="9">
    <location>
        <begin position="13"/>
        <end position="233"/>
    </location>
</feature>
<dbReference type="PROSITE" id="PS00134">
    <property type="entry name" value="TRYPSIN_HIS"/>
    <property type="match status" value="1"/>
</dbReference>
<dbReference type="PROSITE" id="PS51257">
    <property type="entry name" value="PROKAR_LIPOPROTEIN"/>
    <property type="match status" value="1"/>
</dbReference>
<dbReference type="PROSITE" id="PS50240">
    <property type="entry name" value="TRYPSIN_DOM"/>
    <property type="match status" value="1"/>
</dbReference>
<dbReference type="InterPro" id="IPR001314">
    <property type="entry name" value="Peptidase_S1A"/>
</dbReference>
<evidence type="ECO:0000256" key="3">
    <source>
        <dbReference type="ARBA" id="ARBA00022801"/>
    </source>
</evidence>
<dbReference type="PRINTS" id="PR00722">
    <property type="entry name" value="CHYMOTRYPSIN"/>
</dbReference>
<dbReference type="Proteomes" id="UP000007266">
    <property type="component" value="Linkage group 3"/>
</dbReference>
<evidence type="ECO:0000256" key="1">
    <source>
        <dbReference type="ARBA" id="ARBA00007664"/>
    </source>
</evidence>
<dbReference type="GO" id="GO:0005615">
    <property type="term" value="C:extracellular space"/>
    <property type="evidence" value="ECO:0000318"/>
    <property type="project" value="GO_Central"/>
</dbReference>
<feature type="chain" id="PRO_5007310573" evidence="8">
    <location>
        <begin position="23"/>
        <end position="264"/>
    </location>
</feature>
<gene>
    <name evidence="10" type="primary">AUGUSTUS-3.0.2_02768</name>
    <name evidence="10" type="ORF">TcasGA2_TC002768</name>
</gene>
<evidence type="ECO:0000256" key="8">
    <source>
        <dbReference type="SAM" id="SignalP"/>
    </source>
</evidence>
<feature type="signal peptide" evidence="8">
    <location>
        <begin position="1"/>
        <end position="22"/>
    </location>
</feature>
<feature type="transmembrane region" description="Helical" evidence="7">
    <location>
        <begin position="245"/>
        <end position="263"/>
    </location>
</feature>